<gene>
    <name evidence="3" type="ORF">SAMN04488528_10377</name>
</gene>
<dbReference type="STRING" id="84698.SAMN04488528_10377"/>
<dbReference type="RefSeq" id="WP_090042714.1">
    <property type="nucleotide sequence ID" value="NZ_FOKI01000037.1"/>
</dbReference>
<evidence type="ECO:0000313" key="4">
    <source>
        <dbReference type="Proteomes" id="UP000198619"/>
    </source>
</evidence>
<keyword evidence="2" id="KW-1133">Transmembrane helix</keyword>
<proteinExistence type="predicted"/>
<accession>A0A1I1AH10</accession>
<keyword evidence="4" id="KW-1185">Reference proteome</keyword>
<sequence>MRKKIMLIVIILCLIPITVFFIAGISTKNKAISSNDNNVASEVTTNDKDTEEPKPIEVKDTNTSSEKKNNYNSPSTKTKENSKENTSKKNNEKPKTPSTNKSGQYNSKSLGFTIDFPESWKGHYEVVEGTDFLRVSFKPSKKPLTHEGEGVLFIILKKTPDLNEAAYDTVGSVKHFEAKGTTYLIGGPLDFSMEENHPEVKKYMEMMKERPNVLKTIKAIK</sequence>
<evidence type="ECO:0000256" key="1">
    <source>
        <dbReference type="SAM" id="MobiDB-lite"/>
    </source>
</evidence>
<feature type="region of interest" description="Disordered" evidence="1">
    <location>
        <begin position="40"/>
        <end position="107"/>
    </location>
</feature>
<evidence type="ECO:0000313" key="3">
    <source>
        <dbReference type="EMBL" id="SFB37294.1"/>
    </source>
</evidence>
<organism evidence="3 4">
    <name type="scientific">Clostridium frigidicarnis</name>
    <dbReference type="NCBI Taxonomy" id="84698"/>
    <lineage>
        <taxon>Bacteria</taxon>
        <taxon>Bacillati</taxon>
        <taxon>Bacillota</taxon>
        <taxon>Clostridia</taxon>
        <taxon>Eubacteriales</taxon>
        <taxon>Clostridiaceae</taxon>
        <taxon>Clostridium</taxon>
    </lineage>
</organism>
<evidence type="ECO:0000256" key="2">
    <source>
        <dbReference type="SAM" id="Phobius"/>
    </source>
</evidence>
<protein>
    <submittedName>
        <fullName evidence="3">Uncharacterized protein</fullName>
    </submittedName>
</protein>
<dbReference type="AlphaFoldDB" id="A0A1I1AH10"/>
<dbReference type="EMBL" id="FOKI01000037">
    <property type="protein sequence ID" value="SFB37294.1"/>
    <property type="molecule type" value="Genomic_DNA"/>
</dbReference>
<feature type="compositionally biased region" description="Basic and acidic residues" evidence="1">
    <location>
        <begin position="77"/>
        <end position="95"/>
    </location>
</feature>
<reference evidence="3 4" key="1">
    <citation type="submission" date="2016-10" db="EMBL/GenBank/DDBJ databases">
        <authorList>
            <person name="de Groot N.N."/>
        </authorList>
    </citation>
    <scope>NUCLEOTIDE SEQUENCE [LARGE SCALE GENOMIC DNA]</scope>
    <source>
        <strain evidence="3 4">DSM 12271</strain>
    </source>
</reference>
<dbReference type="OrthoDB" id="2666736at2"/>
<feature type="transmembrane region" description="Helical" evidence="2">
    <location>
        <begin position="7"/>
        <end position="25"/>
    </location>
</feature>
<keyword evidence="2" id="KW-0472">Membrane</keyword>
<name>A0A1I1AH10_9CLOT</name>
<feature type="compositionally biased region" description="Basic and acidic residues" evidence="1">
    <location>
        <begin position="45"/>
        <end position="69"/>
    </location>
</feature>
<keyword evidence="2" id="KW-0812">Transmembrane</keyword>
<dbReference type="Proteomes" id="UP000198619">
    <property type="component" value="Unassembled WGS sequence"/>
</dbReference>